<dbReference type="GO" id="GO:0005737">
    <property type="term" value="C:cytoplasm"/>
    <property type="evidence" value="ECO:0007669"/>
    <property type="project" value="TreeGrafter"/>
</dbReference>
<dbReference type="Gene3D" id="3.50.50.60">
    <property type="entry name" value="FAD/NAD(P)-binding domain"/>
    <property type="match status" value="1"/>
</dbReference>
<dbReference type="InterPro" id="IPR036188">
    <property type="entry name" value="FAD/NAD-bd_sf"/>
</dbReference>
<dbReference type="AlphaFoldDB" id="A0AA39D3L0"/>
<dbReference type="Pfam" id="PF01266">
    <property type="entry name" value="DAO"/>
    <property type="match status" value="1"/>
</dbReference>
<dbReference type="Gene3D" id="3.30.9.10">
    <property type="entry name" value="D-Amino Acid Oxidase, subunit A, domain 2"/>
    <property type="match status" value="1"/>
</dbReference>
<proteinExistence type="predicted"/>
<accession>A0AA39D3L0</accession>
<name>A0AA39D3L0_9EURO</name>
<keyword evidence="3" id="KW-1185">Reference proteome</keyword>
<dbReference type="Proteomes" id="UP001172681">
    <property type="component" value="Unassembled WGS sequence"/>
</dbReference>
<dbReference type="EMBL" id="JAPDRN010000007">
    <property type="protein sequence ID" value="KAJ9643869.1"/>
    <property type="molecule type" value="Genomic_DNA"/>
</dbReference>
<evidence type="ECO:0000259" key="1">
    <source>
        <dbReference type="Pfam" id="PF01266"/>
    </source>
</evidence>
<evidence type="ECO:0000313" key="3">
    <source>
        <dbReference type="Proteomes" id="UP001172681"/>
    </source>
</evidence>
<dbReference type="PANTHER" id="PTHR13847">
    <property type="entry name" value="SARCOSINE DEHYDROGENASE-RELATED"/>
    <property type="match status" value="1"/>
</dbReference>
<comment type="caution">
    <text evidence="2">The sequence shown here is derived from an EMBL/GenBank/DDBJ whole genome shotgun (WGS) entry which is preliminary data.</text>
</comment>
<dbReference type="SUPFAM" id="SSF51905">
    <property type="entry name" value="FAD/NAD(P)-binding domain"/>
    <property type="match status" value="1"/>
</dbReference>
<gene>
    <name evidence="2" type="ORF">H2204_002014</name>
</gene>
<organism evidence="2 3">
    <name type="scientific">Knufia peltigerae</name>
    <dbReference type="NCBI Taxonomy" id="1002370"/>
    <lineage>
        <taxon>Eukaryota</taxon>
        <taxon>Fungi</taxon>
        <taxon>Dikarya</taxon>
        <taxon>Ascomycota</taxon>
        <taxon>Pezizomycotina</taxon>
        <taxon>Eurotiomycetes</taxon>
        <taxon>Chaetothyriomycetidae</taxon>
        <taxon>Chaetothyriales</taxon>
        <taxon>Trichomeriaceae</taxon>
        <taxon>Knufia</taxon>
    </lineage>
</organism>
<sequence length="520" mass="56936">MVPSAIQDDVGAHDDSTGHCILPVKNPLTSFWLKEPHELGDYRSTPDLPERSDVVIIGGGYAGVATAYHLLKQSPGENFSITLLEARGVCTGATGRNGGHLRPDMYGHIGKHMARAGREAGAEVARFEVDNMWAIKKAIEDEEIECDFTLTRSVDVWCNEEGAKKAKAAYDFLVSQDLEYMKDVFFITDPSQAEGYSGIKGAKAAASFTAGTVWPYKFILSLLQKILQTGRLNLQTNTPVTSIRPDEDCLDLVVIETERGAIVTPKVVHASNAYVSGVLPEYVHSIIPCKGTCCHVDTSKDSSSSARAPPPCLTNSYIIRDENQIVSYLIPRTDGSIIVGGAQTTFRPFRSQWYGNIDDSVQIDAAKGYYDHYMQRTFRGWEDSAAAVSNTWTGVMGYSFDTAPHIGPVPSRPGQFIIAGFNGHGMPVIWLSAKGLAEMILADRKGQKVAFKETGLPRLFETSQLRIDRSRKYSEEEGDILGSGAIFLPREPTNDRGHEVKGAVHGRGRDIAIPYLGKND</sequence>
<feature type="domain" description="FAD dependent oxidoreductase" evidence="1">
    <location>
        <begin position="53"/>
        <end position="439"/>
    </location>
</feature>
<dbReference type="PANTHER" id="PTHR13847:SF279">
    <property type="entry name" value="FAD DEPENDENT OXIDOREDUCTASE DOMAIN-CONTAINING PROTEIN-RELATED"/>
    <property type="match status" value="1"/>
</dbReference>
<evidence type="ECO:0000313" key="2">
    <source>
        <dbReference type="EMBL" id="KAJ9643869.1"/>
    </source>
</evidence>
<dbReference type="InterPro" id="IPR006076">
    <property type="entry name" value="FAD-dep_OxRdtase"/>
</dbReference>
<reference evidence="2" key="1">
    <citation type="submission" date="2022-10" db="EMBL/GenBank/DDBJ databases">
        <title>Culturing micro-colonial fungi from biological soil crusts in the Mojave desert and describing Neophaeococcomyces mojavensis, and introducing the new genera and species Taxawa tesnikishii.</title>
        <authorList>
            <person name="Kurbessoian T."/>
            <person name="Stajich J.E."/>
        </authorList>
    </citation>
    <scope>NUCLEOTIDE SEQUENCE</scope>
    <source>
        <strain evidence="2">TK_35</strain>
    </source>
</reference>
<protein>
    <recommendedName>
        <fullName evidence="1">FAD dependent oxidoreductase domain-containing protein</fullName>
    </recommendedName>
</protein>